<evidence type="ECO:0000256" key="1">
    <source>
        <dbReference type="SAM" id="MobiDB-lite"/>
    </source>
</evidence>
<feature type="region of interest" description="Disordered" evidence="1">
    <location>
        <begin position="92"/>
        <end position="115"/>
    </location>
</feature>
<feature type="region of interest" description="Disordered" evidence="1">
    <location>
        <begin position="1"/>
        <end position="26"/>
    </location>
</feature>
<keyword evidence="3" id="KW-1185">Reference proteome</keyword>
<feature type="compositionally biased region" description="Polar residues" evidence="1">
    <location>
        <begin position="152"/>
        <end position="173"/>
    </location>
</feature>
<dbReference type="Gramene" id="ONK55119">
    <property type="protein sequence ID" value="ONK55119"/>
    <property type="gene ID" value="A4U43_UnF7360"/>
</dbReference>
<evidence type="ECO:0000313" key="2">
    <source>
        <dbReference type="EMBL" id="ONK55119.1"/>
    </source>
</evidence>
<feature type="region of interest" description="Disordered" evidence="1">
    <location>
        <begin position="143"/>
        <end position="214"/>
    </location>
</feature>
<sequence length="214" mass="23951">MKFNDSPHQRGARFHEDNQNKGHGQDRNSVYQAHLQFALEATQQQKSHRNMLVQPRTSLSGYGSQRLQKFVYFSNLRRISICCCYYQPKQAPENNHRLGAKPNTSASATPDEEERITWPHASKLNDESPLAHAGDLVICKKRRQDRRVGPASPSSQGRASPLSRGSGQQTTRWAQQQGSGGAGGLSPGVKAEAQWAKPVKRMRTDTGKRRHGHM</sequence>
<organism evidence="2 3">
    <name type="scientific">Asparagus officinalis</name>
    <name type="common">Garden asparagus</name>
    <dbReference type="NCBI Taxonomy" id="4686"/>
    <lineage>
        <taxon>Eukaryota</taxon>
        <taxon>Viridiplantae</taxon>
        <taxon>Streptophyta</taxon>
        <taxon>Embryophyta</taxon>
        <taxon>Tracheophyta</taxon>
        <taxon>Spermatophyta</taxon>
        <taxon>Magnoliopsida</taxon>
        <taxon>Liliopsida</taxon>
        <taxon>Asparagales</taxon>
        <taxon>Asparagaceae</taxon>
        <taxon>Asparagoideae</taxon>
        <taxon>Asparagus</taxon>
    </lineage>
</organism>
<dbReference type="Proteomes" id="UP000243459">
    <property type="component" value="Unassembled WGS sequence"/>
</dbReference>
<evidence type="ECO:0000313" key="3">
    <source>
        <dbReference type="Proteomes" id="UP000243459"/>
    </source>
</evidence>
<accession>A0A1R3L672</accession>
<reference evidence="3" key="1">
    <citation type="journal article" date="2017" name="Nat. Commun.">
        <title>The asparagus genome sheds light on the origin and evolution of a young Y chromosome.</title>
        <authorList>
            <person name="Harkess A."/>
            <person name="Zhou J."/>
            <person name="Xu C."/>
            <person name="Bowers J.E."/>
            <person name="Van der Hulst R."/>
            <person name="Ayyampalayam S."/>
            <person name="Mercati F."/>
            <person name="Riccardi P."/>
            <person name="McKain M.R."/>
            <person name="Kakrana A."/>
            <person name="Tang H."/>
            <person name="Ray J."/>
            <person name="Groenendijk J."/>
            <person name="Arikit S."/>
            <person name="Mathioni S.M."/>
            <person name="Nakano M."/>
            <person name="Shan H."/>
            <person name="Telgmann-Rauber A."/>
            <person name="Kanno A."/>
            <person name="Yue Z."/>
            <person name="Chen H."/>
            <person name="Li W."/>
            <person name="Chen Y."/>
            <person name="Xu X."/>
            <person name="Zhang Y."/>
            <person name="Luo S."/>
            <person name="Chen H."/>
            <person name="Gao J."/>
            <person name="Mao Z."/>
            <person name="Pires J.C."/>
            <person name="Luo M."/>
            <person name="Kudrna D."/>
            <person name="Wing R.A."/>
            <person name="Meyers B.C."/>
            <person name="Yi K."/>
            <person name="Kong H."/>
            <person name="Lavrijsen P."/>
            <person name="Sunseri F."/>
            <person name="Falavigna A."/>
            <person name="Ye Y."/>
            <person name="Leebens-Mack J.H."/>
            <person name="Chen G."/>
        </authorList>
    </citation>
    <scope>NUCLEOTIDE SEQUENCE [LARGE SCALE GENOMIC DNA]</scope>
    <source>
        <strain evidence="3">cv. DH0086</strain>
    </source>
</reference>
<dbReference type="EMBL" id="KV863752">
    <property type="protein sequence ID" value="ONK55119.1"/>
    <property type="molecule type" value="Genomic_DNA"/>
</dbReference>
<gene>
    <name evidence="2" type="ORF">A4U43_UnF7360</name>
</gene>
<dbReference type="AlphaFoldDB" id="A0A1R3L672"/>
<protein>
    <submittedName>
        <fullName evidence="2">Uncharacterized protein</fullName>
    </submittedName>
</protein>
<proteinExistence type="predicted"/>
<name>A0A1R3L672_ASPOF</name>